<feature type="non-terminal residue" evidence="5">
    <location>
        <position position="258"/>
    </location>
</feature>
<dbReference type="EMBL" id="CAUYUJ010021484">
    <property type="protein sequence ID" value="CAK0904888.1"/>
    <property type="molecule type" value="Genomic_DNA"/>
</dbReference>
<comment type="caution">
    <text evidence="5">The sequence shown here is derived from an EMBL/GenBank/DDBJ whole genome shotgun (WGS) entry which is preliminary data.</text>
</comment>
<evidence type="ECO:0000256" key="3">
    <source>
        <dbReference type="ARBA" id="ARBA00023295"/>
    </source>
</evidence>
<accession>A0ABN9Y1Z8</accession>
<evidence type="ECO:0000256" key="1">
    <source>
        <dbReference type="ARBA" id="ARBA00010838"/>
    </source>
</evidence>
<keyword evidence="6" id="KW-1185">Reference proteome</keyword>
<dbReference type="Gene3D" id="3.20.20.80">
    <property type="entry name" value="Glycosidases"/>
    <property type="match status" value="1"/>
</dbReference>
<name>A0ABN9Y1Z8_9DINO</name>
<dbReference type="InterPro" id="IPR001360">
    <property type="entry name" value="Glyco_hydro_1"/>
</dbReference>
<keyword evidence="2" id="KW-0378">Hydrolase</keyword>
<evidence type="ECO:0000313" key="6">
    <source>
        <dbReference type="Proteomes" id="UP001189429"/>
    </source>
</evidence>
<dbReference type="PRINTS" id="PR00131">
    <property type="entry name" value="GLHYDRLASE1"/>
</dbReference>
<protein>
    <recommendedName>
        <fullName evidence="7">Beta-glucosidase</fullName>
    </recommendedName>
</protein>
<comment type="similarity">
    <text evidence="1 4">Belongs to the glycosyl hydrolase 1 family.</text>
</comment>
<gene>
    <name evidence="5" type="ORF">PCOR1329_LOCUS80793</name>
</gene>
<evidence type="ECO:0000256" key="4">
    <source>
        <dbReference type="RuleBase" id="RU003690"/>
    </source>
</evidence>
<evidence type="ECO:0000256" key="2">
    <source>
        <dbReference type="ARBA" id="ARBA00022801"/>
    </source>
</evidence>
<organism evidence="5 6">
    <name type="scientific">Prorocentrum cordatum</name>
    <dbReference type="NCBI Taxonomy" id="2364126"/>
    <lineage>
        <taxon>Eukaryota</taxon>
        <taxon>Sar</taxon>
        <taxon>Alveolata</taxon>
        <taxon>Dinophyceae</taxon>
        <taxon>Prorocentrales</taxon>
        <taxon>Prorocentraceae</taxon>
        <taxon>Prorocentrum</taxon>
    </lineage>
</organism>
<reference evidence="5" key="1">
    <citation type="submission" date="2023-10" db="EMBL/GenBank/DDBJ databases">
        <authorList>
            <person name="Chen Y."/>
            <person name="Shah S."/>
            <person name="Dougan E. K."/>
            <person name="Thang M."/>
            <person name="Chan C."/>
        </authorList>
    </citation>
    <scope>NUCLEOTIDE SEQUENCE [LARGE SCALE GENOMIC DNA]</scope>
</reference>
<evidence type="ECO:0008006" key="7">
    <source>
        <dbReference type="Google" id="ProtNLM"/>
    </source>
</evidence>
<dbReference type="InterPro" id="IPR017853">
    <property type="entry name" value="GH"/>
</dbReference>
<dbReference type="PANTHER" id="PTHR10353">
    <property type="entry name" value="GLYCOSYL HYDROLASE"/>
    <property type="match status" value="1"/>
</dbReference>
<dbReference type="Pfam" id="PF00232">
    <property type="entry name" value="Glyco_hydro_1"/>
    <property type="match status" value="1"/>
</dbReference>
<feature type="non-terminal residue" evidence="5">
    <location>
        <position position="1"/>
    </location>
</feature>
<dbReference type="SUPFAM" id="SSF51445">
    <property type="entry name" value="(Trans)glycosidases"/>
    <property type="match status" value="1"/>
</dbReference>
<keyword evidence="3" id="KW-0326">Glycosidase</keyword>
<proteinExistence type="inferred from homology"/>
<evidence type="ECO:0000313" key="5">
    <source>
        <dbReference type="EMBL" id="CAK0904888.1"/>
    </source>
</evidence>
<dbReference type="Proteomes" id="UP001189429">
    <property type="component" value="Unassembled WGS sequence"/>
</dbReference>
<dbReference type="PANTHER" id="PTHR10353:SF36">
    <property type="entry name" value="LP05116P"/>
    <property type="match status" value="1"/>
</dbReference>
<sequence length="258" mass="29311">VMKRMYRERLPRFTEEERRLLNGSADFLGINHYGTGFSHYTPGRPGPDFSYSKMTEDGLYGAQSPWLYSAGWGFRKLLNWISRRYKNVPVIVTEGGWSLAADSAAAGASDLDRVAYYANYTSELRAAIYEDGVDVRGYFAWSLMDNFEWERGYVERFGVTFSEFHFKADRKLSGAGQRLNFSGEAKTVAKNQPTAGRQMRTRKESSCWLEAVWRSNGLVDPYLDAYGCVTPKAFEGHFEDSSAPGCLRKVLATENKKR</sequence>